<organism evidence="9 10">
    <name type="scientific">Primorskyibacter flagellatus</name>
    <dbReference type="NCBI Taxonomy" id="1387277"/>
    <lineage>
        <taxon>Bacteria</taxon>
        <taxon>Pseudomonadati</taxon>
        <taxon>Pseudomonadota</taxon>
        <taxon>Alphaproteobacteria</taxon>
        <taxon>Rhodobacterales</taxon>
        <taxon>Roseobacteraceae</taxon>
        <taxon>Primorskyibacter</taxon>
    </lineage>
</organism>
<evidence type="ECO:0000256" key="1">
    <source>
        <dbReference type="ARBA" id="ARBA00004141"/>
    </source>
</evidence>
<name>A0A917EHX8_9RHOB</name>
<keyword evidence="7" id="KW-0479">Metal-binding</keyword>
<dbReference type="InterPro" id="IPR013130">
    <property type="entry name" value="Fe3_Rdtase_TM_dom"/>
</dbReference>
<dbReference type="EMBL" id="BMFJ01000001">
    <property type="protein sequence ID" value="GGE37984.1"/>
    <property type="molecule type" value="Genomic_DNA"/>
</dbReference>
<comment type="function">
    <text evidence="7">Part of the MsrPQ system that repairs oxidized periplasmic proteins containing methionine sulfoxide residues (Met-O), using respiratory chain electrons. Thus protects these proteins from oxidative-stress damage caused by reactive species of oxygen and chlorine generated by the host defense mechanisms. MsrPQ is essential for the maintenance of envelope integrity under bleach stress, rescuing a wide series of structurally unrelated periplasmic proteins from methionine oxidation. MsrQ provides electrons for reduction to the reductase catalytic subunit MsrP, using the quinone pool of the respiratory chain.</text>
</comment>
<keyword evidence="3 7" id="KW-0812">Transmembrane</keyword>
<comment type="caution">
    <text evidence="9">The sequence shown here is derived from an EMBL/GenBank/DDBJ whole genome shotgun (WGS) entry which is preliminary data.</text>
</comment>
<feature type="transmembrane region" description="Helical" evidence="7">
    <location>
        <begin position="64"/>
        <end position="81"/>
    </location>
</feature>
<accession>A0A917EHX8</accession>
<keyword evidence="6 7" id="KW-0472">Membrane</keyword>
<dbReference type="InterPro" id="IPR022837">
    <property type="entry name" value="MsrQ-like"/>
</dbReference>
<dbReference type="Pfam" id="PF01794">
    <property type="entry name" value="Ferric_reduct"/>
    <property type="match status" value="1"/>
</dbReference>
<keyword evidence="7" id="KW-0249">Electron transport</keyword>
<keyword evidence="7" id="KW-0285">Flavoprotein</keyword>
<keyword evidence="7" id="KW-0349">Heme</keyword>
<comment type="similarity">
    <text evidence="7">Belongs to the MsrQ family.</text>
</comment>
<evidence type="ECO:0000313" key="9">
    <source>
        <dbReference type="EMBL" id="GGE37984.1"/>
    </source>
</evidence>
<sequence length="213" mass="24032">MATTTSPGPWDRVTRTVNDATRKVPAWPLYIIGAVPPVWIFVAGLTGQLGVDPVKAMEHQMGEWSLWLIIAGLCITPLQRFAGIRLLKYRRAIGLLAFFYILGHLLIWLVLDVQIPSQIIADIVKRPYVTVGFAAFLMLIPLALTSNNRSIRWLGAGWRKLHQMVYAAAILGALHFIMLVKGFQLEPFIYAAVILALLALRLSWFTRWSRRGR</sequence>
<dbReference type="GO" id="GO:0005886">
    <property type="term" value="C:plasma membrane"/>
    <property type="evidence" value="ECO:0007669"/>
    <property type="project" value="UniProtKB-SubCell"/>
</dbReference>
<feature type="transmembrane region" description="Helical" evidence="7">
    <location>
        <begin position="123"/>
        <end position="144"/>
    </location>
</feature>
<feature type="transmembrane region" description="Helical" evidence="7">
    <location>
        <begin position="164"/>
        <end position="182"/>
    </location>
</feature>
<keyword evidence="5 7" id="KW-0408">Iron</keyword>
<keyword evidence="7" id="KW-0288">FMN</keyword>
<dbReference type="PANTHER" id="PTHR36964">
    <property type="entry name" value="PROTEIN-METHIONINE-SULFOXIDE REDUCTASE HEME-BINDING SUBUNIT MSRQ"/>
    <property type="match status" value="1"/>
</dbReference>
<evidence type="ECO:0000256" key="4">
    <source>
        <dbReference type="ARBA" id="ARBA00022989"/>
    </source>
</evidence>
<feature type="transmembrane region" description="Helical" evidence="7">
    <location>
        <begin position="24"/>
        <end position="44"/>
    </location>
</feature>
<dbReference type="RefSeq" id="WP_188478206.1">
    <property type="nucleotide sequence ID" value="NZ_BMFJ01000001.1"/>
</dbReference>
<comment type="subcellular location">
    <subcellularLocation>
        <location evidence="7">Cell membrane</location>
        <topology evidence="7">Multi-pass membrane protein</topology>
    </subcellularLocation>
    <subcellularLocation>
        <location evidence="1">Membrane</location>
        <topology evidence="1">Multi-pass membrane protein</topology>
    </subcellularLocation>
</comment>
<keyword evidence="10" id="KW-1185">Reference proteome</keyword>
<dbReference type="GO" id="GO:0010181">
    <property type="term" value="F:FMN binding"/>
    <property type="evidence" value="ECO:0007669"/>
    <property type="project" value="UniProtKB-UniRule"/>
</dbReference>
<dbReference type="HAMAP" id="MF_01207">
    <property type="entry name" value="MsrQ"/>
    <property type="match status" value="1"/>
</dbReference>
<keyword evidence="7" id="KW-1003">Cell membrane</keyword>
<dbReference type="GO" id="GO:0016679">
    <property type="term" value="F:oxidoreductase activity, acting on diphenols and related substances as donors"/>
    <property type="evidence" value="ECO:0007669"/>
    <property type="project" value="TreeGrafter"/>
</dbReference>
<dbReference type="PANTHER" id="PTHR36964:SF1">
    <property type="entry name" value="PROTEIN-METHIONINE-SULFOXIDE REDUCTASE HEME-BINDING SUBUNIT MSRQ"/>
    <property type="match status" value="1"/>
</dbReference>
<keyword evidence="2 7" id="KW-0813">Transport</keyword>
<feature type="domain" description="Ferric oxidoreductase" evidence="8">
    <location>
        <begin position="64"/>
        <end position="172"/>
    </location>
</feature>
<dbReference type="GO" id="GO:0020037">
    <property type="term" value="F:heme binding"/>
    <property type="evidence" value="ECO:0007669"/>
    <property type="project" value="UniProtKB-UniRule"/>
</dbReference>
<reference evidence="10" key="1">
    <citation type="journal article" date="2019" name="Int. J. Syst. Evol. Microbiol.">
        <title>The Global Catalogue of Microorganisms (GCM) 10K type strain sequencing project: providing services to taxonomists for standard genome sequencing and annotation.</title>
        <authorList>
            <consortium name="The Broad Institute Genomics Platform"/>
            <consortium name="The Broad Institute Genome Sequencing Center for Infectious Disease"/>
            <person name="Wu L."/>
            <person name="Ma J."/>
        </authorList>
    </citation>
    <scope>NUCLEOTIDE SEQUENCE [LARGE SCALE GENOMIC DNA]</scope>
    <source>
        <strain evidence="10">CGMCC 1.12664</strain>
    </source>
</reference>
<dbReference type="GO" id="GO:0009055">
    <property type="term" value="F:electron transfer activity"/>
    <property type="evidence" value="ECO:0007669"/>
    <property type="project" value="UniProtKB-UniRule"/>
</dbReference>
<evidence type="ECO:0000256" key="2">
    <source>
        <dbReference type="ARBA" id="ARBA00022448"/>
    </source>
</evidence>
<dbReference type="NCBIfam" id="NF003833">
    <property type="entry name" value="PRK05419.1-5"/>
    <property type="match status" value="1"/>
</dbReference>
<feature type="transmembrane region" description="Helical" evidence="7">
    <location>
        <begin position="93"/>
        <end position="111"/>
    </location>
</feature>
<comment type="cofactor">
    <cofactor evidence="7">
        <name>heme b</name>
        <dbReference type="ChEBI" id="CHEBI:60344"/>
    </cofactor>
    <text evidence="7">Binds 1 heme b (iron(II)-protoporphyrin IX) group per subunit.</text>
</comment>
<dbReference type="GO" id="GO:0046872">
    <property type="term" value="F:metal ion binding"/>
    <property type="evidence" value="ECO:0007669"/>
    <property type="project" value="UniProtKB-KW"/>
</dbReference>
<dbReference type="Proteomes" id="UP000612855">
    <property type="component" value="Unassembled WGS sequence"/>
</dbReference>
<evidence type="ECO:0000256" key="7">
    <source>
        <dbReference type="HAMAP-Rule" id="MF_01207"/>
    </source>
</evidence>
<feature type="transmembrane region" description="Helical" evidence="7">
    <location>
        <begin position="188"/>
        <end position="206"/>
    </location>
</feature>
<keyword evidence="4 7" id="KW-1133">Transmembrane helix</keyword>
<dbReference type="AlphaFoldDB" id="A0A917EHX8"/>
<comment type="cofactor">
    <cofactor evidence="7">
        <name>FMN</name>
        <dbReference type="ChEBI" id="CHEBI:58210"/>
    </cofactor>
    <text evidence="7">Binds 1 FMN per subunit.</text>
</comment>
<evidence type="ECO:0000256" key="3">
    <source>
        <dbReference type="ARBA" id="ARBA00022692"/>
    </source>
</evidence>
<gene>
    <name evidence="7 9" type="primary">msrQ</name>
    <name evidence="9" type="ORF">GCM10011360_27260</name>
</gene>
<dbReference type="GO" id="GO:0030091">
    <property type="term" value="P:protein repair"/>
    <property type="evidence" value="ECO:0007669"/>
    <property type="project" value="UniProtKB-UniRule"/>
</dbReference>
<proteinExistence type="inferred from homology"/>
<protein>
    <recommendedName>
        <fullName evidence="7">Protein-methionine-sulfoxide reductase heme-binding subunit MsrQ</fullName>
    </recommendedName>
    <alternativeName>
        <fullName evidence="7">Flavocytochrome MsrQ</fullName>
    </alternativeName>
</protein>
<evidence type="ECO:0000256" key="5">
    <source>
        <dbReference type="ARBA" id="ARBA00023004"/>
    </source>
</evidence>
<evidence type="ECO:0000256" key="6">
    <source>
        <dbReference type="ARBA" id="ARBA00023136"/>
    </source>
</evidence>
<comment type="subunit">
    <text evidence="7">Heterodimer of a catalytic subunit (MsrP) and a heme-binding subunit (MsrQ).</text>
</comment>
<evidence type="ECO:0000259" key="8">
    <source>
        <dbReference type="Pfam" id="PF01794"/>
    </source>
</evidence>
<evidence type="ECO:0000313" key="10">
    <source>
        <dbReference type="Proteomes" id="UP000612855"/>
    </source>
</evidence>